<keyword evidence="1" id="KW-0812">Transmembrane</keyword>
<proteinExistence type="predicted"/>
<evidence type="ECO:0000256" key="1">
    <source>
        <dbReference type="SAM" id="Phobius"/>
    </source>
</evidence>
<gene>
    <name evidence="3" type="ORF">PBV87_17610</name>
</gene>
<evidence type="ECO:0000313" key="4">
    <source>
        <dbReference type="Proteomes" id="UP001169242"/>
    </source>
</evidence>
<protein>
    <submittedName>
        <fullName evidence="3">DUF4340 domain-containing protein</fullName>
    </submittedName>
</protein>
<name>A0AA42DRD4_9FIRM</name>
<keyword evidence="4" id="KW-1185">Reference proteome</keyword>
<reference evidence="3" key="1">
    <citation type="journal article" date="2023" name="Int. J. Syst. Evol. Microbiol.">
        <title>&lt;i&gt;Holtiella tumoricola&lt;/i&gt; gen. nov. sp. nov., isolated from a human clinical sample.</title>
        <authorList>
            <person name="Allen-Vercoe E."/>
            <person name="Daigneault M.C."/>
            <person name="Vancuren S.J."/>
            <person name="Cochrane K."/>
            <person name="O'Neal L.L."/>
            <person name="Sankaranarayanan K."/>
            <person name="Lawson P.A."/>
        </authorList>
    </citation>
    <scope>NUCLEOTIDE SEQUENCE</scope>
    <source>
        <strain evidence="3">CC70A</strain>
    </source>
</reference>
<dbReference type="RefSeq" id="WP_271013169.1">
    <property type="nucleotide sequence ID" value="NZ_JAQIFT010000061.1"/>
</dbReference>
<sequence>MKRKGWFIPIAVFFVCTWFLIMYEQSTNEPYLAHTSNLAQLPWDKDISEIQQVHFSAHSSSFVAERIDNEWFITNPIQSIADSTYVYNVISQFVSPGLIHTIETEVTDPSSYGIYDYSPTMTLVDENGAEYTLIAGSAASDTTYYAYSPLTRCIYTIKKDIFDFVSSDLASWRTKEYITFNPEQVAKINVTTPDTHYAIEPVSIEGNKAFYGENLSQKEVDELINFLSLSKVDQFIIDDASEHIISSYGFNQPNLKVKIYDFSGNATVFSFVKIQDSSSYYALDHSKNSIYKVLFLLN</sequence>
<feature type="domain" description="DUF4340" evidence="2">
    <location>
        <begin position="102"/>
        <end position="239"/>
    </location>
</feature>
<dbReference type="Pfam" id="PF14238">
    <property type="entry name" value="DUF4340"/>
    <property type="match status" value="1"/>
</dbReference>
<accession>A0AA42DRD4</accession>
<comment type="caution">
    <text evidence="3">The sequence shown here is derived from an EMBL/GenBank/DDBJ whole genome shotgun (WGS) entry which is preliminary data.</text>
</comment>
<dbReference type="Proteomes" id="UP001169242">
    <property type="component" value="Unassembled WGS sequence"/>
</dbReference>
<evidence type="ECO:0000259" key="2">
    <source>
        <dbReference type="Pfam" id="PF14238"/>
    </source>
</evidence>
<keyword evidence="1" id="KW-1133">Transmembrane helix</keyword>
<dbReference type="InterPro" id="IPR025641">
    <property type="entry name" value="DUF4340"/>
</dbReference>
<dbReference type="AlphaFoldDB" id="A0AA42DRD4"/>
<dbReference type="EMBL" id="JAQIFT010000061">
    <property type="protein sequence ID" value="MDA3733299.1"/>
    <property type="molecule type" value="Genomic_DNA"/>
</dbReference>
<feature type="transmembrane region" description="Helical" evidence="1">
    <location>
        <begin position="6"/>
        <end position="23"/>
    </location>
</feature>
<keyword evidence="1" id="KW-0472">Membrane</keyword>
<organism evidence="3 4">
    <name type="scientific">Holtiella tumoricola</name>
    <dbReference type="NCBI Taxonomy" id="3018743"/>
    <lineage>
        <taxon>Bacteria</taxon>
        <taxon>Bacillati</taxon>
        <taxon>Bacillota</taxon>
        <taxon>Clostridia</taxon>
        <taxon>Lachnospirales</taxon>
        <taxon>Cellulosilyticaceae</taxon>
        <taxon>Holtiella</taxon>
    </lineage>
</organism>
<evidence type="ECO:0000313" key="3">
    <source>
        <dbReference type="EMBL" id="MDA3733299.1"/>
    </source>
</evidence>